<proteinExistence type="predicted"/>
<dbReference type="RefSeq" id="WP_145277679.1">
    <property type="nucleotide sequence ID" value="NZ_CP036272.1"/>
</dbReference>
<dbReference type="OrthoDB" id="292651at2"/>
<dbReference type="Proteomes" id="UP000315003">
    <property type="component" value="Chromosome"/>
</dbReference>
<feature type="chain" id="PRO_5021984466" description="PEP-CTERM protein-sorting domain-containing protein" evidence="1">
    <location>
        <begin position="25"/>
        <end position="265"/>
    </location>
</feature>
<feature type="signal peptide" evidence="1">
    <location>
        <begin position="1"/>
        <end position="24"/>
    </location>
</feature>
<evidence type="ECO:0000313" key="3">
    <source>
        <dbReference type="Proteomes" id="UP000315003"/>
    </source>
</evidence>
<evidence type="ECO:0000313" key="2">
    <source>
        <dbReference type="EMBL" id="QDT62726.1"/>
    </source>
</evidence>
<reference evidence="2 3" key="1">
    <citation type="submission" date="2019-02" db="EMBL/GenBank/DDBJ databases">
        <title>Deep-cultivation of Planctomycetes and their phenomic and genomic characterization uncovers novel biology.</title>
        <authorList>
            <person name="Wiegand S."/>
            <person name="Jogler M."/>
            <person name="Boedeker C."/>
            <person name="Pinto D."/>
            <person name="Vollmers J."/>
            <person name="Rivas-Marin E."/>
            <person name="Kohn T."/>
            <person name="Peeters S.H."/>
            <person name="Heuer A."/>
            <person name="Rast P."/>
            <person name="Oberbeckmann S."/>
            <person name="Bunk B."/>
            <person name="Jeske O."/>
            <person name="Meyerdierks A."/>
            <person name="Storesund J.E."/>
            <person name="Kallscheuer N."/>
            <person name="Luecker S."/>
            <person name="Lage O.M."/>
            <person name="Pohl T."/>
            <person name="Merkel B.J."/>
            <person name="Hornburger P."/>
            <person name="Mueller R.-W."/>
            <person name="Bruemmer F."/>
            <person name="Labrenz M."/>
            <person name="Spormann A.M."/>
            <person name="Op den Camp H."/>
            <person name="Overmann J."/>
            <person name="Amann R."/>
            <person name="Jetten M.S.M."/>
            <person name="Mascher T."/>
            <person name="Medema M.H."/>
            <person name="Devos D.P."/>
            <person name="Kaster A.-K."/>
            <person name="Ovreas L."/>
            <person name="Rohde M."/>
            <person name="Galperin M.Y."/>
            <person name="Jogler C."/>
        </authorList>
    </citation>
    <scope>NUCLEOTIDE SEQUENCE [LARGE SCALE GENOMIC DNA]</scope>
    <source>
        <strain evidence="2 3">SV_7m_r</strain>
    </source>
</reference>
<keyword evidence="3" id="KW-1185">Reference proteome</keyword>
<organism evidence="2 3">
    <name type="scientific">Stieleria bergensis</name>
    <dbReference type="NCBI Taxonomy" id="2528025"/>
    <lineage>
        <taxon>Bacteria</taxon>
        <taxon>Pseudomonadati</taxon>
        <taxon>Planctomycetota</taxon>
        <taxon>Planctomycetia</taxon>
        <taxon>Pirellulales</taxon>
        <taxon>Pirellulaceae</taxon>
        <taxon>Stieleria</taxon>
    </lineage>
</organism>
<evidence type="ECO:0008006" key="4">
    <source>
        <dbReference type="Google" id="ProtNLM"/>
    </source>
</evidence>
<sequence precursor="true">MLSLTKHWIAALATVCLMSSSLFAEVVIVENFGGGGAALNGTTADTFSGGIVTAGGSATWQAGSSFQDNGATTFNTQSAFLDLGSFVNDSKGTADGLFDLSATISPTSGGWLAISFFNDDANTDRHFAESIGSGQGSLLYRDTGELDGFGGPGADNNIDGPNGLTGDQQLTVVLDLRTHDNTTDFGNISFYQGDSETGALLGTHSYTSDGDFQYVGISNNRNTLGSFSNFRLEQVSAVPEPGSLAVLAFAGIIPVLTRRKRRAAS</sequence>
<name>A0A517T2Y6_9BACT</name>
<dbReference type="EMBL" id="CP036272">
    <property type="protein sequence ID" value="QDT62726.1"/>
    <property type="molecule type" value="Genomic_DNA"/>
</dbReference>
<dbReference type="AlphaFoldDB" id="A0A517T2Y6"/>
<gene>
    <name evidence="2" type="ORF">SV7mr_52770</name>
</gene>
<accession>A0A517T2Y6</accession>
<keyword evidence="1" id="KW-0732">Signal</keyword>
<protein>
    <recommendedName>
        <fullName evidence="4">PEP-CTERM protein-sorting domain-containing protein</fullName>
    </recommendedName>
</protein>
<evidence type="ECO:0000256" key="1">
    <source>
        <dbReference type="SAM" id="SignalP"/>
    </source>
</evidence>